<proteinExistence type="predicted"/>
<accession>X1Q2Y0</accession>
<organism evidence="1">
    <name type="scientific">marine sediment metagenome</name>
    <dbReference type="NCBI Taxonomy" id="412755"/>
    <lineage>
        <taxon>unclassified sequences</taxon>
        <taxon>metagenomes</taxon>
        <taxon>ecological metagenomes</taxon>
    </lineage>
</organism>
<evidence type="ECO:0000313" key="1">
    <source>
        <dbReference type="EMBL" id="GAI62563.1"/>
    </source>
</evidence>
<reference evidence="1" key="1">
    <citation type="journal article" date="2014" name="Front. Microbiol.">
        <title>High frequency of phylogenetically diverse reductive dehalogenase-homologous genes in deep subseafloor sedimentary metagenomes.</title>
        <authorList>
            <person name="Kawai M."/>
            <person name="Futagami T."/>
            <person name="Toyoda A."/>
            <person name="Takaki Y."/>
            <person name="Nishi S."/>
            <person name="Hori S."/>
            <person name="Arai W."/>
            <person name="Tsubouchi T."/>
            <person name="Morono Y."/>
            <person name="Uchiyama I."/>
            <person name="Ito T."/>
            <person name="Fujiyama A."/>
            <person name="Inagaki F."/>
            <person name="Takami H."/>
        </authorList>
    </citation>
    <scope>NUCLEOTIDE SEQUENCE</scope>
    <source>
        <strain evidence="1">Expedition CK06-06</strain>
    </source>
</reference>
<feature type="non-terminal residue" evidence="1">
    <location>
        <position position="76"/>
    </location>
</feature>
<dbReference type="AlphaFoldDB" id="X1Q2Y0"/>
<feature type="non-terminal residue" evidence="1">
    <location>
        <position position="1"/>
    </location>
</feature>
<protein>
    <submittedName>
        <fullName evidence="1">Uncharacterized protein</fullName>
    </submittedName>
</protein>
<comment type="caution">
    <text evidence="1">The sequence shown here is derived from an EMBL/GenBank/DDBJ whole genome shotgun (WGS) entry which is preliminary data.</text>
</comment>
<dbReference type="EMBL" id="BARV01044702">
    <property type="protein sequence ID" value="GAI62563.1"/>
    <property type="molecule type" value="Genomic_DNA"/>
</dbReference>
<name>X1Q2Y0_9ZZZZ</name>
<gene>
    <name evidence="1" type="ORF">S06H3_65982</name>
</gene>
<sequence>DAVGVGFFSRFKARLLAAIFNWLGNGWLTRDDLRCVFEKSGKYRGGFPVMTFGPGVAEGGCRRDAAGYAWGSETID</sequence>